<gene>
    <name evidence="6" type="ORF">MGWOODY_Smn50</name>
</gene>
<keyword evidence="2" id="KW-0201">Cytochrome c-type biogenesis</keyword>
<evidence type="ECO:0000313" key="6">
    <source>
        <dbReference type="EMBL" id="CUS46798.1"/>
    </source>
</evidence>
<evidence type="ECO:0000256" key="1">
    <source>
        <dbReference type="ARBA" id="ARBA00004196"/>
    </source>
</evidence>
<dbReference type="EMBL" id="CZQE01000396">
    <property type="protein sequence ID" value="CUS46798.1"/>
    <property type="molecule type" value="Genomic_DNA"/>
</dbReference>
<proteinExistence type="predicted"/>
<evidence type="ECO:0000256" key="2">
    <source>
        <dbReference type="ARBA" id="ARBA00022748"/>
    </source>
</evidence>
<evidence type="ECO:0000256" key="3">
    <source>
        <dbReference type="ARBA" id="ARBA00023157"/>
    </source>
</evidence>
<dbReference type="Gene3D" id="3.40.30.10">
    <property type="entry name" value="Glutaredoxin"/>
    <property type="match status" value="1"/>
</dbReference>
<keyword evidence="3" id="KW-1015">Disulfide bond</keyword>
<accession>A0A160TPS9</accession>
<reference evidence="6" key="1">
    <citation type="submission" date="2015-10" db="EMBL/GenBank/DDBJ databases">
        <authorList>
            <person name="Gilbert D.G."/>
        </authorList>
    </citation>
    <scope>NUCLEOTIDE SEQUENCE</scope>
</reference>
<dbReference type="InterPro" id="IPR013740">
    <property type="entry name" value="Redoxin"/>
</dbReference>
<dbReference type="InterPro" id="IPR036249">
    <property type="entry name" value="Thioredoxin-like_sf"/>
</dbReference>
<keyword evidence="4" id="KW-0676">Redox-active center</keyword>
<protein>
    <submittedName>
        <fullName evidence="6">Cytochrome c-type biogenesis protein CcmG/DsbE,thiol:disulfide oxidoreductase</fullName>
    </submittedName>
</protein>
<evidence type="ECO:0000259" key="5">
    <source>
        <dbReference type="PROSITE" id="PS51352"/>
    </source>
</evidence>
<dbReference type="InterPro" id="IPR013766">
    <property type="entry name" value="Thioredoxin_domain"/>
</dbReference>
<comment type="subcellular location">
    <subcellularLocation>
        <location evidence="1">Cell envelope</location>
    </subcellularLocation>
</comment>
<dbReference type="PANTHER" id="PTHR42852">
    <property type="entry name" value="THIOL:DISULFIDE INTERCHANGE PROTEIN DSBE"/>
    <property type="match status" value="1"/>
</dbReference>
<dbReference type="GO" id="GO:0017004">
    <property type="term" value="P:cytochrome complex assembly"/>
    <property type="evidence" value="ECO:0007669"/>
    <property type="project" value="UniProtKB-KW"/>
</dbReference>
<organism evidence="6">
    <name type="scientific">hydrothermal vent metagenome</name>
    <dbReference type="NCBI Taxonomy" id="652676"/>
    <lineage>
        <taxon>unclassified sequences</taxon>
        <taxon>metagenomes</taxon>
        <taxon>ecological metagenomes</taxon>
    </lineage>
</organism>
<sequence>MKRVLLWAPFGAFALLFAVVASGLIAPADRTVKSAMVGKPLPKFALPPIIATKPGLGSEAFQQGKPRLLNVFASWCVPCIAEAPNLMRLKAMGVPIDAIAIRDTGPAIQGFLKRNGDPYERIGDDKVSAVQLSLGSSGVPETFVIDGQGRIVKQHIGDIRADDIPAILDALEAAR</sequence>
<dbReference type="GO" id="GO:0030313">
    <property type="term" value="C:cell envelope"/>
    <property type="evidence" value="ECO:0007669"/>
    <property type="project" value="UniProtKB-SubCell"/>
</dbReference>
<evidence type="ECO:0000256" key="4">
    <source>
        <dbReference type="ARBA" id="ARBA00023284"/>
    </source>
</evidence>
<feature type="domain" description="Thioredoxin" evidence="5">
    <location>
        <begin position="35"/>
        <end position="173"/>
    </location>
</feature>
<dbReference type="InterPro" id="IPR050553">
    <property type="entry name" value="Thioredoxin_ResA/DsbE_sf"/>
</dbReference>
<dbReference type="GO" id="GO:0016491">
    <property type="term" value="F:oxidoreductase activity"/>
    <property type="evidence" value="ECO:0007669"/>
    <property type="project" value="InterPro"/>
</dbReference>
<dbReference type="AlphaFoldDB" id="A0A160TPS9"/>
<dbReference type="Pfam" id="PF08534">
    <property type="entry name" value="Redoxin"/>
    <property type="match status" value="1"/>
</dbReference>
<dbReference type="PANTHER" id="PTHR42852:SF6">
    <property type="entry name" value="THIOL:DISULFIDE INTERCHANGE PROTEIN DSBE"/>
    <property type="match status" value="1"/>
</dbReference>
<name>A0A160TPS9_9ZZZZ</name>
<dbReference type="PROSITE" id="PS51352">
    <property type="entry name" value="THIOREDOXIN_2"/>
    <property type="match status" value="1"/>
</dbReference>
<dbReference type="SUPFAM" id="SSF52833">
    <property type="entry name" value="Thioredoxin-like"/>
    <property type="match status" value="1"/>
</dbReference>